<proteinExistence type="predicted"/>
<reference evidence="1" key="1">
    <citation type="submission" date="2019-10" db="EMBL/GenBank/DDBJ databases">
        <authorList>
            <consortium name="DOE Joint Genome Institute"/>
            <person name="Kuo A."/>
            <person name="Miyauchi S."/>
            <person name="Kiss E."/>
            <person name="Drula E."/>
            <person name="Kohler A."/>
            <person name="Sanchez-Garcia M."/>
            <person name="Andreopoulos B."/>
            <person name="Barry K.W."/>
            <person name="Bonito G."/>
            <person name="Buee M."/>
            <person name="Carver A."/>
            <person name="Chen C."/>
            <person name="Cichocki N."/>
            <person name="Clum A."/>
            <person name="Culley D."/>
            <person name="Crous P.W."/>
            <person name="Fauchery L."/>
            <person name="Girlanda M."/>
            <person name="Hayes R."/>
            <person name="Keri Z."/>
            <person name="Labutti K."/>
            <person name="Lipzen A."/>
            <person name="Lombard V."/>
            <person name="Magnuson J."/>
            <person name="Maillard F."/>
            <person name="Morin E."/>
            <person name="Murat C."/>
            <person name="Nolan M."/>
            <person name="Ohm R."/>
            <person name="Pangilinan J."/>
            <person name="Pereira M."/>
            <person name="Perotto S."/>
            <person name="Peter M."/>
            <person name="Riley R."/>
            <person name="Sitrit Y."/>
            <person name="Stielow B."/>
            <person name="Szollosi G."/>
            <person name="Zifcakova L."/>
            <person name="Stursova M."/>
            <person name="Spatafora J.W."/>
            <person name="Tedersoo L."/>
            <person name="Vaario L.-M."/>
            <person name="Yamada A."/>
            <person name="Yan M."/>
            <person name="Wang P."/>
            <person name="Xu J."/>
            <person name="Bruns T."/>
            <person name="Baldrian P."/>
            <person name="Vilgalys R."/>
            <person name="Henrissat B."/>
            <person name="Grigoriev I.V."/>
            <person name="Hibbett D."/>
            <person name="Nagy L.G."/>
            <person name="Martin F.M."/>
        </authorList>
    </citation>
    <scope>NUCLEOTIDE SEQUENCE</scope>
    <source>
        <strain evidence="1">P2</strain>
    </source>
</reference>
<protein>
    <submittedName>
        <fullName evidence="1">HECT-domain-containing protein</fullName>
    </submittedName>
</protein>
<organism evidence="1 2">
    <name type="scientific">Thelephora ganbajun</name>
    <name type="common">Ganba fungus</name>
    <dbReference type="NCBI Taxonomy" id="370292"/>
    <lineage>
        <taxon>Eukaryota</taxon>
        <taxon>Fungi</taxon>
        <taxon>Dikarya</taxon>
        <taxon>Basidiomycota</taxon>
        <taxon>Agaricomycotina</taxon>
        <taxon>Agaricomycetes</taxon>
        <taxon>Thelephorales</taxon>
        <taxon>Thelephoraceae</taxon>
        <taxon>Thelephora</taxon>
    </lineage>
</organism>
<dbReference type="EMBL" id="MU118037">
    <property type="protein sequence ID" value="KAF9647283.1"/>
    <property type="molecule type" value="Genomic_DNA"/>
</dbReference>
<keyword evidence="2" id="KW-1185">Reference proteome</keyword>
<gene>
    <name evidence="1" type="ORF">BDM02DRAFT_3270365</name>
</gene>
<name>A0ACB6ZD09_THEGA</name>
<evidence type="ECO:0000313" key="2">
    <source>
        <dbReference type="Proteomes" id="UP000886501"/>
    </source>
</evidence>
<accession>A0ACB6ZD09</accession>
<comment type="caution">
    <text evidence="1">The sequence shown here is derived from an EMBL/GenBank/DDBJ whole genome shotgun (WGS) entry which is preliminary data.</text>
</comment>
<sequence>MLPLFGADDRKRRNINLGGRSTSSTHTSILDEARLRREERQSQLKRQQSATRIQAWWRGKREARVVRTQLRHTLGQDPTGINGLRAVVLIGQDEESLKIWSRNVLQTGENVLYAPVLGPDHDSWVFLIKRVSLLLLSSISKRPHSDSAEAHSRILLSFITPSSSAPALGGSSSEFAIAMTNYLLSQQLYAKLGHAVTQIPTEKKDQVPSLPHIISLITSTLSSSRNQTIEPLFTHILTIPLLPSRLPLAPLKELSSHLPLSSIHLLSPYAFVGSLSNEAKAHLIANLMMFTPPRYSTFQPKQLDAHLSLLTSVLYSLPPNALEPPSTSKDKSWVDEGDSEDEQIHVEVVSAFASSPMPKLDTKTLKRLQTLPSPTHISTLLGLYSGRDKVALFTFCSGICQAWPARQDKVLATIAGHTGGGFVRELYREHIRSSPLGAEVGASSLADPNNMVHWPPLLLLIDLYTQALLTMGDDEFFGTGVANAPRNPLSLGEVISFSRKLLNIAFVLYWREDQTNSAQGQFTAAQLNWNGICDKATRCLQAIHARDSRKHFTPRDHWLVTSQIDVQSFVQAAIFEEQQLSENGEETGESSSYTSRLSLKPSRSLSKRQVAYLSPRLAVLNNIPFAIPFETRVSIFRHFVLNDMMSRGRLDRFSGSGRTKAVIRRDKIAQDGFDRLQDANLKQPLEIVFVDQFGQEEAGIDGGGVFKEFLTSLAKEVFDSDRGLWLSTEQHELYPNPHSYATDVHSLAWFRFVGRILGKALYEGILVDVAFAGFFLAKWLGKQSYLDDLASLDSELYQGLIFLKHYSGDLADLTLNFTVAQDEFGIARSVELIQNGSNIPVTKENRLKYIYLVSLYKLSRQIKKQSNAFFDGLSEMIDPKWLRMFNQQELQILLGGVDSPIDVDDLRANTQYGGLYAEDQPTIQAFWRVVGSFTQDQKRALLRFVTSCSRPPLLGFKELVPKFAIRDAGRDNERLPTASTCVNLLKLPMYTDERILRAKLLQAINSGAGFDLS</sequence>
<dbReference type="Proteomes" id="UP000886501">
    <property type="component" value="Unassembled WGS sequence"/>
</dbReference>
<reference evidence="1" key="2">
    <citation type="journal article" date="2020" name="Nat. Commun.">
        <title>Large-scale genome sequencing of mycorrhizal fungi provides insights into the early evolution of symbiotic traits.</title>
        <authorList>
            <person name="Miyauchi S."/>
            <person name="Kiss E."/>
            <person name="Kuo A."/>
            <person name="Drula E."/>
            <person name="Kohler A."/>
            <person name="Sanchez-Garcia M."/>
            <person name="Morin E."/>
            <person name="Andreopoulos B."/>
            <person name="Barry K.W."/>
            <person name="Bonito G."/>
            <person name="Buee M."/>
            <person name="Carver A."/>
            <person name="Chen C."/>
            <person name="Cichocki N."/>
            <person name="Clum A."/>
            <person name="Culley D."/>
            <person name="Crous P.W."/>
            <person name="Fauchery L."/>
            <person name="Girlanda M."/>
            <person name="Hayes R.D."/>
            <person name="Keri Z."/>
            <person name="LaButti K."/>
            <person name="Lipzen A."/>
            <person name="Lombard V."/>
            <person name="Magnuson J."/>
            <person name="Maillard F."/>
            <person name="Murat C."/>
            <person name="Nolan M."/>
            <person name="Ohm R.A."/>
            <person name="Pangilinan J."/>
            <person name="Pereira M.F."/>
            <person name="Perotto S."/>
            <person name="Peter M."/>
            <person name="Pfister S."/>
            <person name="Riley R."/>
            <person name="Sitrit Y."/>
            <person name="Stielow J.B."/>
            <person name="Szollosi G."/>
            <person name="Zifcakova L."/>
            <person name="Stursova M."/>
            <person name="Spatafora J.W."/>
            <person name="Tedersoo L."/>
            <person name="Vaario L.M."/>
            <person name="Yamada A."/>
            <person name="Yan M."/>
            <person name="Wang P."/>
            <person name="Xu J."/>
            <person name="Bruns T."/>
            <person name="Baldrian P."/>
            <person name="Vilgalys R."/>
            <person name="Dunand C."/>
            <person name="Henrissat B."/>
            <person name="Grigoriev I.V."/>
            <person name="Hibbett D."/>
            <person name="Nagy L.G."/>
            <person name="Martin F.M."/>
        </authorList>
    </citation>
    <scope>NUCLEOTIDE SEQUENCE</scope>
    <source>
        <strain evidence="1">P2</strain>
    </source>
</reference>
<evidence type="ECO:0000313" key="1">
    <source>
        <dbReference type="EMBL" id="KAF9647283.1"/>
    </source>
</evidence>